<feature type="transmembrane region" description="Helical" evidence="8">
    <location>
        <begin position="110"/>
        <end position="129"/>
    </location>
</feature>
<evidence type="ECO:0000256" key="5">
    <source>
        <dbReference type="ARBA" id="ARBA00022692"/>
    </source>
</evidence>
<dbReference type="InterPro" id="IPR000537">
    <property type="entry name" value="UbiA_prenyltransferase"/>
</dbReference>
<dbReference type="AlphaFoldDB" id="A0A6G9YWA6"/>
<feature type="transmembrane region" description="Helical" evidence="8">
    <location>
        <begin position="165"/>
        <end position="182"/>
    </location>
</feature>
<dbReference type="InterPro" id="IPR026046">
    <property type="entry name" value="UBIAD1"/>
</dbReference>
<dbReference type="UniPathway" id="UPA00079"/>
<organism evidence="9 10">
    <name type="scientific">Nocardia terpenica</name>
    <dbReference type="NCBI Taxonomy" id="455432"/>
    <lineage>
        <taxon>Bacteria</taxon>
        <taxon>Bacillati</taxon>
        <taxon>Actinomycetota</taxon>
        <taxon>Actinomycetes</taxon>
        <taxon>Mycobacteriales</taxon>
        <taxon>Nocardiaceae</taxon>
        <taxon>Nocardia</taxon>
    </lineage>
</organism>
<dbReference type="GO" id="GO:0042371">
    <property type="term" value="P:vitamin K biosynthetic process"/>
    <property type="evidence" value="ECO:0007669"/>
    <property type="project" value="TreeGrafter"/>
</dbReference>
<evidence type="ECO:0000256" key="7">
    <source>
        <dbReference type="ARBA" id="ARBA00023136"/>
    </source>
</evidence>
<keyword evidence="5 8" id="KW-0812">Transmembrane</keyword>
<keyword evidence="6 8" id="KW-1133">Transmembrane helix</keyword>
<dbReference type="Gene3D" id="1.10.357.140">
    <property type="entry name" value="UbiA prenyltransferase"/>
    <property type="match status" value="1"/>
</dbReference>
<dbReference type="RefSeq" id="WP_167485016.1">
    <property type="nucleotide sequence ID" value="NZ_CP046173.1"/>
</dbReference>
<dbReference type="GO" id="GO:0009234">
    <property type="term" value="P:menaquinone biosynthetic process"/>
    <property type="evidence" value="ECO:0007669"/>
    <property type="project" value="UniProtKB-UniPathway"/>
</dbReference>
<evidence type="ECO:0000256" key="2">
    <source>
        <dbReference type="ARBA" id="ARBA00004863"/>
    </source>
</evidence>
<evidence type="ECO:0000256" key="1">
    <source>
        <dbReference type="ARBA" id="ARBA00004141"/>
    </source>
</evidence>
<comment type="subcellular location">
    <subcellularLocation>
        <location evidence="1">Membrane</location>
        <topology evidence="1">Multi-pass membrane protein</topology>
    </subcellularLocation>
</comment>
<dbReference type="PANTHER" id="PTHR13929:SF0">
    <property type="entry name" value="UBIA PRENYLTRANSFERASE DOMAIN-CONTAINING PROTEIN 1"/>
    <property type="match status" value="1"/>
</dbReference>
<accession>A0A6G9YWA6</accession>
<keyword evidence="3" id="KW-0474">Menaquinone biosynthesis</keyword>
<gene>
    <name evidence="9" type="ORF">F6W96_04250</name>
</gene>
<dbReference type="GO" id="GO:0004659">
    <property type="term" value="F:prenyltransferase activity"/>
    <property type="evidence" value="ECO:0007669"/>
    <property type="project" value="InterPro"/>
</dbReference>
<dbReference type="InterPro" id="IPR044878">
    <property type="entry name" value="UbiA_sf"/>
</dbReference>
<feature type="transmembrane region" description="Helical" evidence="8">
    <location>
        <begin position="135"/>
        <end position="153"/>
    </location>
</feature>
<evidence type="ECO:0000256" key="8">
    <source>
        <dbReference type="SAM" id="Phobius"/>
    </source>
</evidence>
<name>A0A6G9YWA6_9NOCA</name>
<keyword evidence="7 8" id="KW-0472">Membrane</keyword>
<dbReference type="GO" id="GO:0016020">
    <property type="term" value="C:membrane"/>
    <property type="evidence" value="ECO:0007669"/>
    <property type="project" value="UniProtKB-SubCell"/>
</dbReference>
<sequence length="313" mass="33916">MTSSAVTGPNKLRAYARLGNLYFFDVHLCFLVGLSVLPFAALRDGTNWISLVALLAGYFLVHHATAAFDDITGFKDGSDARNYLNNPSYLRKAESKPLITGQLELREAQWCAWGCALGGSALLIAGFLVAPYHPIWLIALALVAVLLCVQYSYGLNLSHIGGQELVLFFGFGLPVAVMSLLFTNGLTAVAAMESVLIGLWSVLTSMYSNLHDLEVDRGNGRLNIATATDDKGYARAVAGLSILEPAIAVAFVASTTVPVLYLVALVPVFALRAAQYRKGFTAHDALLARMYGRRIHELGVVLLVLANIYHFHR</sequence>
<protein>
    <submittedName>
        <fullName evidence="9">1,4-dihydroxy-2-naphthoate prenyltransferase</fullName>
    </submittedName>
</protein>
<reference evidence="9 10" key="1">
    <citation type="journal article" date="2019" name="ACS Chem. Biol.">
        <title>Identification and Mobilization of a Cryptic Antibiotic Biosynthesis Gene Locus from a Human-Pathogenic Nocardia Isolate.</title>
        <authorList>
            <person name="Herisse M."/>
            <person name="Ishida K."/>
            <person name="Porter J.L."/>
            <person name="Howden B."/>
            <person name="Hertweck C."/>
            <person name="Stinear T.P."/>
            <person name="Pidot S.J."/>
        </authorList>
    </citation>
    <scope>NUCLEOTIDE SEQUENCE [LARGE SCALE GENOMIC DNA]</scope>
    <source>
        <strain evidence="9 10">AUSMDU00012715</strain>
    </source>
</reference>
<evidence type="ECO:0000256" key="6">
    <source>
        <dbReference type="ARBA" id="ARBA00022989"/>
    </source>
</evidence>
<feature type="transmembrane region" description="Helical" evidence="8">
    <location>
        <begin position="48"/>
        <end position="68"/>
    </location>
</feature>
<evidence type="ECO:0000313" key="10">
    <source>
        <dbReference type="Proteomes" id="UP000500953"/>
    </source>
</evidence>
<dbReference type="EMBL" id="CP046173">
    <property type="protein sequence ID" value="QIS17629.1"/>
    <property type="molecule type" value="Genomic_DNA"/>
</dbReference>
<feature type="transmembrane region" description="Helical" evidence="8">
    <location>
        <begin position="258"/>
        <end position="274"/>
    </location>
</feature>
<dbReference type="Proteomes" id="UP000500953">
    <property type="component" value="Chromosome"/>
</dbReference>
<dbReference type="PANTHER" id="PTHR13929">
    <property type="entry name" value="1,4-DIHYDROXY-2-NAPHTHOATE OCTAPRENYLTRANSFERASE"/>
    <property type="match status" value="1"/>
</dbReference>
<keyword evidence="4 9" id="KW-0808">Transferase</keyword>
<proteinExistence type="predicted"/>
<evidence type="ECO:0000313" key="9">
    <source>
        <dbReference type="EMBL" id="QIS17629.1"/>
    </source>
</evidence>
<feature type="transmembrane region" description="Helical" evidence="8">
    <location>
        <begin position="21"/>
        <end position="42"/>
    </location>
</feature>
<evidence type="ECO:0000256" key="3">
    <source>
        <dbReference type="ARBA" id="ARBA00022428"/>
    </source>
</evidence>
<dbReference type="Pfam" id="PF01040">
    <property type="entry name" value="UbiA"/>
    <property type="match status" value="1"/>
</dbReference>
<evidence type="ECO:0000256" key="4">
    <source>
        <dbReference type="ARBA" id="ARBA00022679"/>
    </source>
</evidence>
<comment type="pathway">
    <text evidence="2">Quinol/quinone metabolism; menaquinone biosynthesis.</text>
</comment>